<feature type="domain" description="Histidine kinase" evidence="12">
    <location>
        <begin position="241"/>
        <end position="458"/>
    </location>
</feature>
<dbReference type="Pfam" id="PF00512">
    <property type="entry name" value="HisKA"/>
    <property type="match status" value="1"/>
</dbReference>
<feature type="transmembrane region" description="Helical" evidence="11">
    <location>
        <begin position="165"/>
        <end position="184"/>
    </location>
</feature>
<dbReference type="EMBL" id="SMYL01000004">
    <property type="protein sequence ID" value="TDK66033.1"/>
    <property type="molecule type" value="Genomic_DNA"/>
</dbReference>
<protein>
    <recommendedName>
        <fullName evidence="3">histidine kinase</fullName>
        <ecNumber evidence="3">2.7.13.3</ecNumber>
    </recommendedName>
</protein>
<dbReference type="InterPro" id="IPR003661">
    <property type="entry name" value="HisK_dim/P_dom"/>
</dbReference>
<dbReference type="InterPro" id="IPR004358">
    <property type="entry name" value="Sig_transdc_His_kin-like_C"/>
</dbReference>
<gene>
    <name evidence="13" type="ORF">E2I14_10600</name>
</gene>
<dbReference type="InterPro" id="IPR003594">
    <property type="entry name" value="HATPase_dom"/>
</dbReference>
<comment type="subcellular location">
    <subcellularLocation>
        <location evidence="2">Membrane</location>
        <topology evidence="2">Multi-pass membrane protein</topology>
    </subcellularLocation>
</comment>
<evidence type="ECO:0000256" key="7">
    <source>
        <dbReference type="ARBA" id="ARBA00022777"/>
    </source>
</evidence>
<evidence type="ECO:0000313" key="13">
    <source>
        <dbReference type="EMBL" id="TDK66033.1"/>
    </source>
</evidence>
<keyword evidence="5" id="KW-0808">Transferase</keyword>
<dbReference type="GO" id="GO:0005886">
    <property type="term" value="C:plasma membrane"/>
    <property type="evidence" value="ECO:0007669"/>
    <property type="project" value="TreeGrafter"/>
</dbReference>
<evidence type="ECO:0000256" key="9">
    <source>
        <dbReference type="ARBA" id="ARBA00023012"/>
    </source>
</evidence>
<dbReference type="Proteomes" id="UP000294829">
    <property type="component" value="Unassembled WGS sequence"/>
</dbReference>
<dbReference type="Pfam" id="PF02518">
    <property type="entry name" value="HATPase_c"/>
    <property type="match status" value="1"/>
</dbReference>
<evidence type="ECO:0000256" key="2">
    <source>
        <dbReference type="ARBA" id="ARBA00004141"/>
    </source>
</evidence>
<evidence type="ECO:0000256" key="10">
    <source>
        <dbReference type="ARBA" id="ARBA00023136"/>
    </source>
</evidence>
<dbReference type="SUPFAM" id="SSF47384">
    <property type="entry name" value="Homodimeric domain of signal transducing histidine kinase"/>
    <property type="match status" value="1"/>
</dbReference>
<evidence type="ECO:0000313" key="14">
    <source>
        <dbReference type="Proteomes" id="UP000294829"/>
    </source>
</evidence>
<feature type="transmembrane region" description="Helical" evidence="11">
    <location>
        <begin position="20"/>
        <end position="43"/>
    </location>
</feature>
<comment type="caution">
    <text evidence="13">The sequence shown here is derived from an EMBL/GenBank/DDBJ whole genome shotgun (WGS) entry which is preliminary data.</text>
</comment>
<evidence type="ECO:0000256" key="6">
    <source>
        <dbReference type="ARBA" id="ARBA00022692"/>
    </source>
</evidence>
<keyword evidence="10 11" id="KW-0472">Membrane</keyword>
<keyword evidence="8 11" id="KW-1133">Transmembrane helix</keyword>
<evidence type="ECO:0000256" key="3">
    <source>
        <dbReference type="ARBA" id="ARBA00012438"/>
    </source>
</evidence>
<dbReference type="EC" id="2.7.13.3" evidence="3"/>
<evidence type="ECO:0000256" key="1">
    <source>
        <dbReference type="ARBA" id="ARBA00000085"/>
    </source>
</evidence>
<dbReference type="AlphaFoldDB" id="A0A4R5W1Q3"/>
<dbReference type="PROSITE" id="PS50109">
    <property type="entry name" value="HIS_KIN"/>
    <property type="match status" value="1"/>
</dbReference>
<organism evidence="13 14">
    <name type="scientific">Sapientia aquatica</name>
    <dbReference type="NCBI Taxonomy" id="1549640"/>
    <lineage>
        <taxon>Bacteria</taxon>
        <taxon>Pseudomonadati</taxon>
        <taxon>Pseudomonadota</taxon>
        <taxon>Betaproteobacteria</taxon>
        <taxon>Burkholderiales</taxon>
        <taxon>Oxalobacteraceae</taxon>
        <taxon>Sapientia</taxon>
    </lineage>
</organism>
<evidence type="ECO:0000256" key="11">
    <source>
        <dbReference type="SAM" id="Phobius"/>
    </source>
</evidence>
<keyword evidence="9" id="KW-0902">Two-component regulatory system</keyword>
<comment type="catalytic activity">
    <reaction evidence="1">
        <text>ATP + protein L-histidine = ADP + protein N-phospho-L-histidine.</text>
        <dbReference type="EC" id="2.7.13.3"/>
    </reaction>
</comment>
<dbReference type="OrthoDB" id="8583694at2"/>
<name>A0A4R5W1Q3_9BURK</name>
<dbReference type="CDD" id="cd00082">
    <property type="entry name" value="HisKA"/>
    <property type="match status" value="1"/>
</dbReference>
<dbReference type="PANTHER" id="PTHR45436:SF15">
    <property type="entry name" value="SENSOR HISTIDINE KINASE CUSS"/>
    <property type="match status" value="1"/>
</dbReference>
<dbReference type="SUPFAM" id="SSF55874">
    <property type="entry name" value="ATPase domain of HSP90 chaperone/DNA topoisomerase II/histidine kinase"/>
    <property type="match status" value="1"/>
</dbReference>
<evidence type="ECO:0000256" key="5">
    <source>
        <dbReference type="ARBA" id="ARBA00022679"/>
    </source>
</evidence>
<proteinExistence type="predicted"/>
<dbReference type="Gene3D" id="1.10.287.130">
    <property type="match status" value="1"/>
</dbReference>
<dbReference type="InterPro" id="IPR050428">
    <property type="entry name" value="TCS_sensor_his_kinase"/>
</dbReference>
<dbReference type="SMART" id="SM00387">
    <property type="entry name" value="HATPase_c"/>
    <property type="match status" value="1"/>
</dbReference>
<dbReference type="GO" id="GO:0000155">
    <property type="term" value="F:phosphorelay sensor kinase activity"/>
    <property type="evidence" value="ECO:0007669"/>
    <property type="project" value="InterPro"/>
</dbReference>
<dbReference type="InterPro" id="IPR036097">
    <property type="entry name" value="HisK_dim/P_sf"/>
</dbReference>
<dbReference type="InterPro" id="IPR005467">
    <property type="entry name" value="His_kinase_dom"/>
</dbReference>
<reference evidence="13 14" key="1">
    <citation type="submission" date="2019-03" db="EMBL/GenBank/DDBJ databases">
        <title>Sapientia aquatica gen. nov., sp. nov., isolated from a crater lake.</title>
        <authorList>
            <person name="Felfoldi T."/>
            <person name="Szabo A."/>
            <person name="Toth E."/>
            <person name="Schumann P."/>
            <person name="Keki Z."/>
            <person name="Marialigeti K."/>
            <person name="Mathe I."/>
        </authorList>
    </citation>
    <scope>NUCLEOTIDE SEQUENCE [LARGE SCALE GENOMIC DNA]</scope>
    <source>
        <strain evidence="13 14">SA-152</strain>
    </source>
</reference>
<keyword evidence="14" id="KW-1185">Reference proteome</keyword>
<dbReference type="PRINTS" id="PR00344">
    <property type="entry name" value="BCTRLSENSOR"/>
</dbReference>
<evidence type="ECO:0000256" key="8">
    <source>
        <dbReference type="ARBA" id="ARBA00022989"/>
    </source>
</evidence>
<dbReference type="CDD" id="cd00075">
    <property type="entry name" value="HATPase"/>
    <property type="match status" value="1"/>
</dbReference>
<keyword evidence="6 11" id="KW-0812">Transmembrane</keyword>
<dbReference type="InterPro" id="IPR036890">
    <property type="entry name" value="HATPase_C_sf"/>
</dbReference>
<dbReference type="Gene3D" id="3.30.565.10">
    <property type="entry name" value="Histidine kinase-like ATPase, C-terminal domain"/>
    <property type="match status" value="1"/>
</dbReference>
<dbReference type="SMART" id="SM00388">
    <property type="entry name" value="HisKA"/>
    <property type="match status" value="1"/>
</dbReference>
<dbReference type="RefSeq" id="WP_133328223.1">
    <property type="nucleotide sequence ID" value="NZ_SMYL01000004.1"/>
</dbReference>
<evidence type="ECO:0000259" key="12">
    <source>
        <dbReference type="PROSITE" id="PS50109"/>
    </source>
</evidence>
<dbReference type="PANTHER" id="PTHR45436">
    <property type="entry name" value="SENSOR HISTIDINE KINASE YKOH"/>
    <property type="match status" value="1"/>
</dbReference>
<evidence type="ECO:0000256" key="4">
    <source>
        <dbReference type="ARBA" id="ARBA00022553"/>
    </source>
</evidence>
<sequence length="461" mass="50707">MDGLQAKLKSLATFLINSLQFRLALALSITMVIAAIAISAIGYDSTMRDVHQTQDDHLRDIASMVNTGRVAVNQTHGLKVDPLEDPDSHVVVQLVGTDEPDNRANAELRFPSDLKDGLQTLQVQQNEWRAFVQAWPAGGKLVVAQLTEARDEIARHAGNNTLHRILAVIPFMIILLVLMLRWMLSPLSKLSAELNSRSPEDIRAISDQGLPTELLPFVSSTNTVLNRIAVVLEQQRRFVADAAHELRSPLTALTLQTKNLTLQEMSDEAHQRVEEFDRGLKRANDLVDQLLTMARAQLAEPQRIAQVSLEQIVKVVFEELIPFADTKKIRLSFTQPSTMSPVLSGATQTDWITLVRNLVDNAIRYSSAQGRVEVAVAADENQITIDVIDNGPGIAVQERERVFDSFYRVLGTEQSGSGLGLSIVKSIVTTVHGDISLAFSDPVAQTGTIVSVKIPQAKQIA</sequence>
<keyword evidence="4" id="KW-0597">Phosphoprotein</keyword>
<keyword evidence="7" id="KW-0418">Kinase</keyword>
<accession>A0A4R5W1Q3</accession>